<organism evidence="1 2">
    <name type="scientific">Actinoplanes awajinensis subsp. mycoplanecinus</name>
    <dbReference type="NCBI Taxonomy" id="135947"/>
    <lineage>
        <taxon>Bacteria</taxon>
        <taxon>Bacillati</taxon>
        <taxon>Actinomycetota</taxon>
        <taxon>Actinomycetes</taxon>
        <taxon>Micromonosporales</taxon>
        <taxon>Micromonosporaceae</taxon>
        <taxon>Actinoplanes</taxon>
    </lineage>
</organism>
<dbReference type="RefSeq" id="WP_157442055.1">
    <property type="nucleotide sequence ID" value="NZ_LLZH01000337.1"/>
</dbReference>
<accession>A0A117MKS8</accession>
<protein>
    <recommendedName>
        <fullName evidence="3">SpoVT-AbrB domain-containing protein</fullName>
    </recommendedName>
</protein>
<keyword evidence="2" id="KW-1185">Reference proteome</keyword>
<dbReference type="EMBL" id="LLZH01000337">
    <property type="protein sequence ID" value="KUL22837.1"/>
    <property type="molecule type" value="Genomic_DNA"/>
</dbReference>
<dbReference type="Proteomes" id="UP000053244">
    <property type="component" value="Unassembled WGS sequence"/>
</dbReference>
<dbReference type="AlphaFoldDB" id="A0A117MKS8"/>
<sequence>MGYEIPREQPVSGVTVPVVALLPRVHPDHYAVTVVDGHGRMGAAASLQLLGWESGALIFFTVEDRLITAAAVAGSVVPTTAPRRVITARGHLNLPANIRRRAGIVGGDRLLLVADAQIGSLRIYSPKVLALVLQSDLVRRGLRA</sequence>
<dbReference type="OrthoDB" id="3377827at2"/>
<name>A0A117MKS8_9ACTN</name>
<proteinExistence type="predicted"/>
<evidence type="ECO:0008006" key="3">
    <source>
        <dbReference type="Google" id="ProtNLM"/>
    </source>
</evidence>
<evidence type="ECO:0000313" key="2">
    <source>
        <dbReference type="Proteomes" id="UP000053244"/>
    </source>
</evidence>
<evidence type="ECO:0000313" key="1">
    <source>
        <dbReference type="EMBL" id="KUL22837.1"/>
    </source>
</evidence>
<reference evidence="1 2" key="1">
    <citation type="submission" date="2015-10" db="EMBL/GenBank/DDBJ databases">
        <authorList>
            <person name="Gilbert D.G."/>
        </authorList>
    </citation>
    <scope>NUCLEOTIDE SEQUENCE [LARGE SCALE GENOMIC DNA]</scope>
    <source>
        <strain evidence="1 2">NRRL B-16712</strain>
    </source>
</reference>
<comment type="caution">
    <text evidence="1">The sequence shown here is derived from an EMBL/GenBank/DDBJ whole genome shotgun (WGS) entry which is preliminary data.</text>
</comment>
<gene>
    <name evidence="1" type="ORF">ADL15_47485</name>
</gene>